<protein>
    <recommendedName>
        <fullName evidence="4">GDSL esterase/lipase</fullName>
    </recommendedName>
</protein>
<dbReference type="PANTHER" id="PTHR22835:SF677">
    <property type="entry name" value="ACETYLAJMALAN ESTERASE-LIKE"/>
    <property type="match status" value="1"/>
</dbReference>
<sequence length="248" mass="27257">MTLLSPKQNNVFFNSLRVLAVDVDNYFLFCQYTNLGTISDVGNLIRLGPAGARTSSSRFPYGETIRRPTGRSSNGLPMINYIATALGLLSLNPYLDRTASVQQELRRSLVFLGEVGGNDYNNAFFQHKPVEEIRSYVPQVVSGITNAVRQVIRAGACVRLHQLPEESKRICSVSQRIPAGSSSATKKRIPTGVVIPYGNYYTAFQSVLRRAPLLGFDGTSLMKACCGVGGPYNFNTNRMCGLPVFQVF</sequence>
<dbReference type="InterPro" id="IPR036514">
    <property type="entry name" value="SGNH_hydro_sf"/>
</dbReference>
<evidence type="ECO:0000256" key="1">
    <source>
        <dbReference type="ARBA" id="ARBA00008668"/>
    </source>
</evidence>
<proteinExistence type="inferred from homology"/>
<evidence type="ECO:0000313" key="2">
    <source>
        <dbReference type="EMBL" id="KAF9608968.1"/>
    </source>
</evidence>
<dbReference type="Gene3D" id="3.40.50.1110">
    <property type="entry name" value="SGNH hydrolase"/>
    <property type="match status" value="1"/>
</dbReference>
<dbReference type="Proteomes" id="UP000631114">
    <property type="component" value="Unassembled WGS sequence"/>
</dbReference>
<gene>
    <name evidence="2" type="ORF">IFM89_012145</name>
</gene>
<comment type="caution">
    <text evidence="2">The sequence shown here is derived from an EMBL/GenBank/DDBJ whole genome shotgun (WGS) entry which is preliminary data.</text>
</comment>
<reference evidence="2 3" key="1">
    <citation type="submission" date="2020-10" db="EMBL/GenBank/DDBJ databases">
        <title>The Coptis chinensis genome and diversification of protoberbering-type alkaloids.</title>
        <authorList>
            <person name="Wang B."/>
            <person name="Shu S."/>
            <person name="Song C."/>
            <person name="Liu Y."/>
        </authorList>
    </citation>
    <scope>NUCLEOTIDE SEQUENCE [LARGE SCALE GENOMIC DNA]</scope>
    <source>
        <strain evidence="2">HL-2020</strain>
        <tissue evidence="2">Leaf</tissue>
    </source>
</reference>
<organism evidence="2 3">
    <name type="scientific">Coptis chinensis</name>
    <dbReference type="NCBI Taxonomy" id="261450"/>
    <lineage>
        <taxon>Eukaryota</taxon>
        <taxon>Viridiplantae</taxon>
        <taxon>Streptophyta</taxon>
        <taxon>Embryophyta</taxon>
        <taxon>Tracheophyta</taxon>
        <taxon>Spermatophyta</taxon>
        <taxon>Magnoliopsida</taxon>
        <taxon>Ranunculales</taxon>
        <taxon>Ranunculaceae</taxon>
        <taxon>Coptidoideae</taxon>
        <taxon>Coptis</taxon>
    </lineage>
</organism>
<keyword evidence="3" id="KW-1185">Reference proteome</keyword>
<feature type="non-terminal residue" evidence="2">
    <location>
        <position position="1"/>
    </location>
</feature>
<evidence type="ECO:0000313" key="3">
    <source>
        <dbReference type="Proteomes" id="UP000631114"/>
    </source>
</evidence>
<comment type="similarity">
    <text evidence="1">Belongs to the 'GDSL' lipolytic enzyme family.</text>
</comment>
<name>A0A835I4G6_9MAGN</name>
<dbReference type="AlphaFoldDB" id="A0A835I4G6"/>
<accession>A0A835I4G6</accession>
<dbReference type="OrthoDB" id="1600564at2759"/>
<evidence type="ECO:0008006" key="4">
    <source>
        <dbReference type="Google" id="ProtNLM"/>
    </source>
</evidence>
<dbReference type="PANTHER" id="PTHR22835">
    <property type="entry name" value="ZINC FINGER FYVE DOMAIN CONTAINING PROTEIN"/>
    <property type="match status" value="1"/>
</dbReference>
<dbReference type="EMBL" id="JADFTS010000004">
    <property type="protein sequence ID" value="KAF9608968.1"/>
    <property type="molecule type" value="Genomic_DNA"/>
</dbReference>